<accession>A0A811VHV1</accession>
<protein>
    <submittedName>
        <fullName evidence="1">(Mediterranean fruit fly) hypothetical protein</fullName>
    </submittedName>
</protein>
<name>A0A811VHV1_CERCA</name>
<evidence type="ECO:0000313" key="2">
    <source>
        <dbReference type="Proteomes" id="UP000606786"/>
    </source>
</evidence>
<organism evidence="1 2">
    <name type="scientific">Ceratitis capitata</name>
    <name type="common">Mediterranean fruit fly</name>
    <name type="synonym">Tephritis capitata</name>
    <dbReference type="NCBI Taxonomy" id="7213"/>
    <lineage>
        <taxon>Eukaryota</taxon>
        <taxon>Metazoa</taxon>
        <taxon>Ecdysozoa</taxon>
        <taxon>Arthropoda</taxon>
        <taxon>Hexapoda</taxon>
        <taxon>Insecta</taxon>
        <taxon>Pterygota</taxon>
        <taxon>Neoptera</taxon>
        <taxon>Endopterygota</taxon>
        <taxon>Diptera</taxon>
        <taxon>Brachycera</taxon>
        <taxon>Muscomorpha</taxon>
        <taxon>Tephritoidea</taxon>
        <taxon>Tephritidae</taxon>
        <taxon>Ceratitis</taxon>
        <taxon>Ceratitis</taxon>
    </lineage>
</organism>
<proteinExistence type="predicted"/>
<dbReference type="AlphaFoldDB" id="A0A811VHV1"/>
<keyword evidence="2" id="KW-1185">Reference proteome</keyword>
<dbReference type="EMBL" id="CAJHJT010000056">
    <property type="protein sequence ID" value="CAD7014661.1"/>
    <property type="molecule type" value="Genomic_DNA"/>
</dbReference>
<comment type="caution">
    <text evidence="1">The sequence shown here is derived from an EMBL/GenBank/DDBJ whole genome shotgun (WGS) entry which is preliminary data.</text>
</comment>
<dbReference type="Proteomes" id="UP000606786">
    <property type="component" value="Unassembled WGS sequence"/>
</dbReference>
<sequence>MLKVTKKNPFSSILLQMASRIFPICGNINSEMTGSIISHLQLLPVHNYILVHADTHTHTTHTHTTHTHIDTQLFVLRRNTPYCYCKSNEQGNKNSCLLAT</sequence>
<evidence type="ECO:0000313" key="1">
    <source>
        <dbReference type="EMBL" id="CAD7014661.1"/>
    </source>
</evidence>
<reference evidence="1" key="1">
    <citation type="submission" date="2020-11" db="EMBL/GenBank/DDBJ databases">
        <authorList>
            <person name="Whitehead M."/>
        </authorList>
    </citation>
    <scope>NUCLEOTIDE SEQUENCE</scope>
    <source>
        <strain evidence="1">EGII</strain>
    </source>
</reference>
<gene>
    <name evidence="1" type="ORF">CCAP1982_LOCUS22649</name>
</gene>